<proteinExistence type="predicted"/>
<protein>
    <submittedName>
        <fullName evidence="1">Uncharacterized protein</fullName>
    </submittedName>
</protein>
<dbReference type="EMBL" id="JH930470">
    <property type="protein sequence ID" value="EKM57611.1"/>
    <property type="molecule type" value="Genomic_DNA"/>
</dbReference>
<organism evidence="1 2">
    <name type="scientific">Phanerochaete carnosa (strain HHB-10118-sp)</name>
    <name type="common">White-rot fungus</name>
    <name type="synonym">Peniophora carnosa</name>
    <dbReference type="NCBI Taxonomy" id="650164"/>
    <lineage>
        <taxon>Eukaryota</taxon>
        <taxon>Fungi</taxon>
        <taxon>Dikarya</taxon>
        <taxon>Basidiomycota</taxon>
        <taxon>Agaricomycotina</taxon>
        <taxon>Agaricomycetes</taxon>
        <taxon>Polyporales</taxon>
        <taxon>Phanerochaetaceae</taxon>
        <taxon>Phanerochaete</taxon>
    </lineage>
</organism>
<evidence type="ECO:0000313" key="1">
    <source>
        <dbReference type="EMBL" id="EKM57611.1"/>
    </source>
</evidence>
<gene>
    <name evidence="1" type="ORF">PHACADRAFT_206502</name>
</gene>
<dbReference type="RefSeq" id="XP_007392958.1">
    <property type="nucleotide sequence ID" value="XM_007392896.1"/>
</dbReference>
<dbReference type="Proteomes" id="UP000008370">
    <property type="component" value="Unassembled WGS sequence"/>
</dbReference>
<dbReference type="GeneID" id="18912507"/>
<evidence type="ECO:0000313" key="2">
    <source>
        <dbReference type="Proteomes" id="UP000008370"/>
    </source>
</evidence>
<name>K5V4Q7_PHACS</name>
<dbReference type="InParanoid" id="K5V4Q7"/>
<reference evidence="1 2" key="1">
    <citation type="journal article" date="2012" name="BMC Genomics">
        <title>Comparative genomics of the white-rot fungi, Phanerochaete carnosa and P. chrysosporium, to elucidate the genetic basis of the distinct wood types they colonize.</title>
        <authorList>
            <person name="Suzuki H."/>
            <person name="MacDonald J."/>
            <person name="Syed K."/>
            <person name="Salamov A."/>
            <person name="Hori C."/>
            <person name="Aerts A."/>
            <person name="Henrissat B."/>
            <person name="Wiebenga A."/>
            <person name="vanKuyk P.A."/>
            <person name="Barry K."/>
            <person name="Lindquist E."/>
            <person name="LaButti K."/>
            <person name="Lapidus A."/>
            <person name="Lucas S."/>
            <person name="Coutinho P."/>
            <person name="Gong Y."/>
            <person name="Samejima M."/>
            <person name="Mahadevan R."/>
            <person name="Abou-Zaid M."/>
            <person name="de Vries R.P."/>
            <person name="Igarashi K."/>
            <person name="Yadav J.S."/>
            <person name="Grigoriev I.V."/>
            <person name="Master E.R."/>
        </authorList>
    </citation>
    <scope>NUCLEOTIDE SEQUENCE [LARGE SCALE GENOMIC DNA]</scope>
    <source>
        <strain evidence="1 2">HHB-10118-sp</strain>
    </source>
</reference>
<accession>K5V4Q7</accession>
<keyword evidence="2" id="KW-1185">Reference proteome</keyword>
<dbReference type="STRING" id="650164.K5V4Q7"/>
<dbReference type="AlphaFoldDB" id="K5V4Q7"/>
<dbReference type="OrthoDB" id="2756950at2759"/>
<dbReference type="HOGENOM" id="CLU_053360_4_1_1"/>
<dbReference type="KEGG" id="pco:PHACADRAFT_206502"/>
<sequence length="135" mass="15220">MTWMKTYRQYREARSLGIKSPLAIRLIHDGTVYFLILLVLNISQIVSFFFADVSIVNSFANAMSPILVCRFMMNLRLVNRGGPTTSEASSSQQLASLRMPTFNDGTAPSFMTNMGEPLYYDQNDMGDDDVQDSNE</sequence>